<name>A0A2I2GMA0_9EURO</name>
<evidence type="ECO:0000313" key="2">
    <source>
        <dbReference type="Proteomes" id="UP000234275"/>
    </source>
</evidence>
<dbReference type="PANTHER" id="PTHR33099:SF7">
    <property type="entry name" value="MYND-TYPE DOMAIN-CONTAINING PROTEIN"/>
    <property type="match status" value="1"/>
</dbReference>
<dbReference type="VEuPathDB" id="FungiDB:P170DRAFT_469455"/>
<organism evidence="1 2">
    <name type="scientific">Aspergillus steynii IBT 23096</name>
    <dbReference type="NCBI Taxonomy" id="1392250"/>
    <lineage>
        <taxon>Eukaryota</taxon>
        <taxon>Fungi</taxon>
        <taxon>Dikarya</taxon>
        <taxon>Ascomycota</taxon>
        <taxon>Pezizomycotina</taxon>
        <taxon>Eurotiomycetes</taxon>
        <taxon>Eurotiomycetidae</taxon>
        <taxon>Eurotiales</taxon>
        <taxon>Aspergillaceae</taxon>
        <taxon>Aspergillus</taxon>
        <taxon>Aspergillus subgen. Circumdati</taxon>
    </lineage>
</organism>
<dbReference type="PANTHER" id="PTHR33099">
    <property type="entry name" value="FE2OG DIOXYGENASE DOMAIN-CONTAINING PROTEIN"/>
    <property type="match status" value="1"/>
</dbReference>
<dbReference type="RefSeq" id="XP_024709281.1">
    <property type="nucleotide sequence ID" value="XM_024852634.1"/>
</dbReference>
<keyword evidence="2" id="KW-1185">Reference proteome</keyword>
<comment type="caution">
    <text evidence="1">The sequence shown here is derived from an EMBL/GenBank/DDBJ whole genome shotgun (WGS) entry which is preliminary data.</text>
</comment>
<gene>
    <name evidence="1" type="ORF">P170DRAFT_469455</name>
</gene>
<dbReference type="OrthoDB" id="27483at2759"/>
<dbReference type="EMBL" id="MSFO01000001">
    <property type="protein sequence ID" value="PLB53979.1"/>
    <property type="molecule type" value="Genomic_DNA"/>
</dbReference>
<dbReference type="Gene3D" id="2.60.120.620">
    <property type="entry name" value="q2cbj1_9rhob like domain"/>
    <property type="match status" value="1"/>
</dbReference>
<reference evidence="1 2" key="1">
    <citation type="submission" date="2016-12" db="EMBL/GenBank/DDBJ databases">
        <title>The genomes of Aspergillus section Nigri reveals drivers in fungal speciation.</title>
        <authorList>
            <consortium name="DOE Joint Genome Institute"/>
            <person name="Vesth T.C."/>
            <person name="Nybo J."/>
            <person name="Theobald S."/>
            <person name="Brandl J."/>
            <person name="Frisvad J.C."/>
            <person name="Nielsen K.F."/>
            <person name="Lyhne E.K."/>
            <person name="Kogle M.E."/>
            <person name="Kuo A."/>
            <person name="Riley R."/>
            <person name="Clum A."/>
            <person name="Nolan M."/>
            <person name="Lipzen A."/>
            <person name="Salamov A."/>
            <person name="Henrissat B."/>
            <person name="Wiebenga A."/>
            <person name="De Vries R.P."/>
            <person name="Grigoriev I.V."/>
            <person name="Mortensen U.H."/>
            <person name="Andersen M.R."/>
            <person name="Baker S.E."/>
        </authorList>
    </citation>
    <scope>NUCLEOTIDE SEQUENCE [LARGE SCALE GENOMIC DNA]</scope>
    <source>
        <strain evidence="1 2">IBT 23096</strain>
    </source>
</reference>
<dbReference type="Proteomes" id="UP000234275">
    <property type="component" value="Unassembled WGS sequence"/>
</dbReference>
<evidence type="ECO:0000313" key="1">
    <source>
        <dbReference type="EMBL" id="PLB53979.1"/>
    </source>
</evidence>
<proteinExistence type="predicted"/>
<dbReference type="GeneID" id="36560332"/>
<dbReference type="AlphaFoldDB" id="A0A2I2GMA0"/>
<accession>A0A2I2GMA0</accession>
<protein>
    <submittedName>
        <fullName evidence="1">Uncharacterized protein</fullName>
    </submittedName>
</protein>
<sequence length="1041" mass="117174">MEDLPRDLIDRSIKNRDENDYLNSVDLPRNLLDCVRRVQNIYDVQLDDYPDQGYTYQVKLLWDFNRIWGIFDLGNCKGLFVTVSGVDVLDFEFAETQIVQFVWQSTRNSISDEPLFDETRTKGRICINPRESQIQGIFWLVATDGNADSQASCTFHGKGRPDPVVVPHCLEDIVEEWNRLPRRFKKETILQYSTAVAQAAYLPRDEEVSVRERLLRVLEDVQTSGNFMTSGKHDAGVIPGLHISNVGTIRLPISAEDARAMIQSCHMSPYGKGNETLVNESVRKSWELDAKEVSFQNPAWKYEVRAAVDRALAGLGLNANPQEVKAELYKVLIYEEGAFFLPHQDSEKADGMFGTLILSLPSEHEGGEVIASHRKERLSFESAPNSKFGFSWAAWYADVTHEVKPVTSGYRIVLVYNLIHRPSAALLAARNGAGELTRLLASWACDAEKPGECSNGWQSADFNHSCPPALVYGLEHQYTEAELSFARLKGADQVRLSELHGACQKADCVLYLANIEKSDMGETDCYGYESPRSDGFHEIQDVIETTLELSYVVNARGDVVGERLPFLDEMIVQDNIFERDPDEEDYEGYTGNEGAPATHFYKQTGALIIPKGFVFQYTLERLKAGQGDAAQILQDTHCGFKEQPNDQRARERLLQTCRVLLDLRPTSHATNIMQIALEIDDPALYGQSMVNQGILADYQITQLADIVIRHGIRSVQLSAVAFLKIKTKDPEFVLSFIGSVYDYSHTGALDKTEADAALHQAFLVVIRSLKVEDDTAFSHPMGSMYPFTYGPHMRAPSLPPDTVLKLVRLADTTKTDTTAVMDFLVDHVAKACENRMDNSFQRFLIPVALGLSNHVATSKRLFTAGEQRFISILLGSYVDNHVRNAPPPPVGWQIRTTISCKCFHCDSVRRFILDPHATTKEFPLKEADRKHIDRQLDKTFFATSTIRGCSPCILRVEKTQAKLIWDYVGWIKRARDARYTLDRLDTKAPLKDILRDQYNAIMDHPNLKVPLDLSPALESLVDRFVASPAGTTVPQKRPFGR</sequence>